<feature type="transmembrane region" description="Helical" evidence="1">
    <location>
        <begin position="43"/>
        <end position="64"/>
    </location>
</feature>
<dbReference type="EMBL" id="CP001279">
    <property type="protein sequence ID" value="ACM93527.1"/>
    <property type="molecule type" value="Genomic_DNA"/>
</dbReference>
<dbReference type="eggNOG" id="COG3071">
    <property type="taxonomic scope" value="Bacteria"/>
</dbReference>
<gene>
    <name evidence="2" type="ordered locus">NAMH_1750</name>
</gene>
<dbReference type="PANTHER" id="PTHR36443">
    <property type="entry name" value="BSR5223 PROTEIN"/>
    <property type="match status" value="1"/>
</dbReference>
<name>B9L6Y7_NAUPA</name>
<dbReference type="RefSeq" id="WP_015902579.1">
    <property type="nucleotide sequence ID" value="NC_012115.1"/>
</dbReference>
<evidence type="ECO:0008006" key="4">
    <source>
        <dbReference type="Google" id="ProtNLM"/>
    </source>
</evidence>
<keyword evidence="3" id="KW-1185">Reference proteome</keyword>
<accession>B9L6Y7</accession>
<proteinExistence type="predicted"/>
<dbReference type="InterPro" id="IPR021320">
    <property type="entry name" value="DUF2905"/>
</dbReference>
<organism evidence="2 3">
    <name type="scientific">Nautilia profundicola (strain ATCC BAA-1463 / DSM 18972 / AmH)</name>
    <dbReference type="NCBI Taxonomy" id="598659"/>
    <lineage>
        <taxon>Bacteria</taxon>
        <taxon>Pseudomonadati</taxon>
        <taxon>Campylobacterota</taxon>
        <taxon>Epsilonproteobacteria</taxon>
        <taxon>Nautiliales</taxon>
        <taxon>Nautiliaceae</taxon>
        <taxon>Nautilia</taxon>
    </lineage>
</organism>
<protein>
    <recommendedName>
        <fullName evidence="4">DUF2905 domain-containing protein</fullName>
    </recommendedName>
</protein>
<dbReference type="Pfam" id="PF11146">
    <property type="entry name" value="DUF2905"/>
    <property type="match status" value="1"/>
</dbReference>
<keyword evidence="1" id="KW-1133">Transmembrane helix</keyword>
<dbReference type="Proteomes" id="UP000000448">
    <property type="component" value="Chromosome"/>
</dbReference>
<dbReference type="KEGG" id="nam:NAMH_1750"/>
<dbReference type="PANTHER" id="PTHR36443:SF1">
    <property type="entry name" value="BSR5223 PROTEIN"/>
    <property type="match status" value="1"/>
</dbReference>
<keyword evidence="1" id="KW-0472">Membrane</keyword>
<dbReference type="AlphaFoldDB" id="B9L6Y7"/>
<dbReference type="HOGENOM" id="CLU_181383_1_1_7"/>
<keyword evidence="1" id="KW-0812">Transmembrane</keyword>
<dbReference type="STRING" id="598659.NAMH_1750"/>
<evidence type="ECO:0000313" key="3">
    <source>
        <dbReference type="Proteomes" id="UP000000448"/>
    </source>
</evidence>
<reference evidence="2 3" key="1">
    <citation type="journal article" date="2009" name="PLoS Genet.">
        <title>Adaptations to submarine hydrothermal environments exemplified by the genome of Nautilia profundicola.</title>
        <authorList>
            <person name="Campbell B.J."/>
            <person name="Smith J.L."/>
            <person name="Hanson T.E."/>
            <person name="Klotz M.G."/>
            <person name="Stein L.Y."/>
            <person name="Lee C.K."/>
            <person name="Wu D."/>
            <person name="Robinson J.M."/>
            <person name="Khouri H.M."/>
            <person name="Eisen J.A."/>
            <person name="Cary S.C."/>
        </authorList>
    </citation>
    <scope>NUCLEOTIDE SEQUENCE [LARGE SCALE GENOMIC DNA]</scope>
    <source>
        <strain evidence="3">ATCC BAA-1463 / DSM 18972 / AmH</strain>
    </source>
</reference>
<evidence type="ECO:0000313" key="2">
    <source>
        <dbReference type="EMBL" id="ACM93527.1"/>
    </source>
</evidence>
<evidence type="ECO:0000256" key="1">
    <source>
        <dbReference type="SAM" id="Phobius"/>
    </source>
</evidence>
<sequence>MAKIFIFIGLIFILIGIILYVFKGFPLFRLPGDIVIDKGNFKFYFPITSSIIISIVLSVLFSIVSKFLK</sequence>
<feature type="transmembrane region" description="Helical" evidence="1">
    <location>
        <begin position="5"/>
        <end position="23"/>
    </location>
</feature>